<dbReference type="AlphaFoldDB" id="A0A7W3JHV7"/>
<evidence type="ECO:0000256" key="1">
    <source>
        <dbReference type="ARBA" id="ARBA00023015"/>
    </source>
</evidence>
<dbReference type="InterPro" id="IPR010982">
    <property type="entry name" value="Lambda_DNA-bd_dom_sf"/>
</dbReference>
<dbReference type="CDD" id="cd06267">
    <property type="entry name" value="PBP1_LacI_sugar_binding-like"/>
    <property type="match status" value="1"/>
</dbReference>
<dbReference type="PROSITE" id="PS00356">
    <property type="entry name" value="HTH_LACI_1"/>
    <property type="match status" value="1"/>
</dbReference>
<keyword evidence="1" id="KW-0805">Transcription regulation</keyword>
<evidence type="ECO:0000313" key="7">
    <source>
        <dbReference type="Proteomes" id="UP000321154"/>
    </source>
</evidence>
<dbReference type="Proteomes" id="UP000522688">
    <property type="component" value="Unassembled WGS sequence"/>
</dbReference>
<dbReference type="RefSeq" id="WP_146855033.1">
    <property type="nucleotide sequence ID" value="NZ_BAAAHR010000002.1"/>
</dbReference>
<dbReference type="EMBL" id="JACGWW010000002">
    <property type="protein sequence ID" value="MBA8813100.1"/>
    <property type="molecule type" value="Genomic_DNA"/>
</dbReference>
<dbReference type="Pfam" id="PF00356">
    <property type="entry name" value="LacI"/>
    <property type="match status" value="1"/>
</dbReference>
<dbReference type="PANTHER" id="PTHR30146">
    <property type="entry name" value="LACI-RELATED TRANSCRIPTIONAL REPRESSOR"/>
    <property type="match status" value="1"/>
</dbReference>
<evidence type="ECO:0000256" key="3">
    <source>
        <dbReference type="ARBA" id="ARBA00023163"/>
    </source>
</evidence>
<dbReference type="CDD" id="cd01392">
    <property type="entry name" value="HTH_LacI"/>
    <property type="match status" value="1"/>
</dbReference>
<dbReference type="GO" id="GO:0003700">
    <property type="term" value="F:DNA-binding transcription factor activity"/>
    <property type="evidence" value="ECO:0007669"/>
    <property type="project" value="TreeGrafter"/>
</dbReference>
<name>A0A7W3JHV7_9MICO</name>
<proteinExistence type="predicted"/>
<comment type="caution">
    <text evidence="6">The sequence shown here is derived from an EMBL/GenBank/DDBJ whole genome shotgun (WGS) entry which is preliminary data.</text>
</comment>
<keyword evidence="3" id="KW-0804">Transcription</keyword>
<keyword evidence="2 6" id="KW-0238">DNA-binding</keyword>
<evidence type="ECO:0000313" key="5">
    <source>
        <dbReference type="EMBL" id="GEK83404.1"/>
    </source>
</evidence>
<evidence type="ECO:0000259" key="4">
    <source>
        <dbReference type="PROSITE" id="PS50932"/>
    </source>
</evidence>
<evidence type="ECO:0000313" key="8">
    <source>
        <dbReference type="Proteomes" id="UP000522688"/>
    </source>
</evidence>
<dbReference type="InterPro" id="IPR000843">
    <property type="entry name" value="HTH_LacI"/>
</dbReference>
<dbReference type="Gene3D" id="1.10.260.40">
    <property type="entry name" value="lambda repressor-like DNA-binding domains"/>
    <property type="match status" value="1"/>
</dbReference>
<dbReference type="SUPFAM" id="SSF53822">
    <property type="entry name" value="Periplasmic binding protein-like I"/>
    <property type="match status" value="1"/>
</dbReference>
<dbReference type="Pfam" id="PF13377">
    <property type="entry name" value="Peripla_BP_3"/>
    <property type="match status" value="1"/>
</dbReference>
<gene>
    <name evidence="5" type="primary">lacI</name>
    <name evidence="6" type="ORF">FB463_001349</name>
    <name evidence="5" type="ORF">FFA01_17130</name>
</gene>
<organism evidence="6 8">
    <name type="scientific">Frigoribacterium faeni</name>
    <dbReference type="NCBI Taxonomy" id="145483"/>
    <lineage>
        <taxon>Bacteria</taxon>
        <taxon>Bacillati</taxon>
        <taxon>Actinomycetota</taxon>
        <taxon>Actinomycetes</taxon>
        <taxon>Micrococcales</taxon>
        <taxon>Microbacteriaceae</taxon>
        <taxon>Frigoribacterium</taxon>
    </lineage>
</organism>
<dbReference type="OrthoDB" id="252678at2"/>
<dbReference type="PANTHER" id="PTHR30146:SF153">
    <property type="entry name" value="LACTOSE OPERON REPRESSOR"/>
    <property type="match status" value="1"/>
</dbReference>
<dbReference type="PROSITE" id="PS50932">
    <property type="entry name" value="HTH_LACI_2"/>
    <property type="match status" value="1"/>
</dbReference>
<accession>A0A7W3JHV7</accession>
<reference evidence="6 8" key="2">
    <citation type="submission" date="2020-07" db="EMBL/GenBank/DDBJ databases">
        <title>Sequencing the genomes of 1000 actinobacteria strains.</title>
        <authorList>
            <person name="Klenk H.-P."/>
        </authorList>
    </citation>
    <scope>NUCLEOTIDE SEQUENCE [LARGE SCALE GENOMIC DNA]</scope>
    <source>
        <strain evidence="6 8">DSM 10309</strain>
    </source>
</reference>
<evidence type="ECO:0000313" key="6">
    <source>
        <dbReference type="EMBL" id="MBA8813100.1"/>
    </source>
</evidence>
<reference evidence="5 7" key="1">
    <citation type="submission" date="2019-07" db="EMBL/GenBank/DDBJ databases">
        <title>Whole genome shotgun sequence of Frigoribacterium faeni NBRC 103066.</title>
        <authorList>
            <person name="Hosoyama A."/>
            <person name="Uohara A."/>
            <person name="Ohji S."/>
            <person name="Ichikawa N."/>
        </authorList>
    </citation>
    <scope>NUCLEOTIDE SEQUENCE [LARGE SCALE GENOMIC DNA]</scope>
    <source>
        <strain evidence="5 7">NBRC 103066</strain>
    </source>
</reference>
<dbReference type="InterPro" id="IPR046335">
    <property type="entry name" value="LacI/GalR-like_sensor"/>
</dbReference>
<sequence>MNQTTEPTLVDVAQRAGVSIATASRVLSGAQHVSESRSRAVRKAIADLGYRHNAVASALRSQRTETVGLILPRYTTGFLSALIESVSAALDDAGLSLVLRYSAEGDDHDVETVESLLNRRVDGLIVCPPSEDVSRDAIAAAARVPVVQVGRHIFGDGTDSVGLDDNRATDLLVGSLADGGARSFATVGLSPADHADARRIAAVRASCDSRGTAFVAALPADAVLAGGVAAANRLLASRDPAGPDGGAGLVVDGRRVDAIVCANDDVAHGLVTVLRLGDVAVPDDVQVASLLDVSFGEGDDRDITTLRHPWPAMGREAVRLLLDALGSTGGGDAGGARRVTLAPRLLKGRSSR</sequence>
<dbReference type="InterPro" id="IPR028082">
    <property type="entry name" value="Peripla_BP_I"/>
</dbReference>
<feature type="domain" description="HTH lacI-type" evidence="4">
    <location>
        <begin position="7"/>
        <end position="61"/>
    </location>
</feature>
<dbReference type="SMART" id="SM00354">
    <property type="entry name" value="HTH_LACI"/>
    <property type="match status" value="1"/>
</dbReference>
<dbReference type="SUPFAM" id="SSF47413">
    <property type="entry name" value="lambda repressor-like DNA-binding domains"/>
    <property type="match status" value="1"/>
</dbReference>
<protein>
    <submittedName>
        <fullName evidence="6">DNA-binding LacI/PurR family transcriptional regulator</fullName>
    </submittedName>
    <submittedName>
        <fullName evidence="5">LacI family transcriptional regulator</fullName>
    </submittedName>
</protein>
<dbReference type="Proteomes" id="UP000321154">
    <property type="component" value="Unassembled WGS sequence"/>
</dbReference>
<dbReference type="EMBL" id="BJUV01000015">
    <property type="protein sequence ID" value="GEK83404.1"/>
    <property type="molecule type" value="Genomic_DNA"/>
</dbReference>
<keyword evidence="7" id="KW-1185">Reference proteome</keyword>
<evidence type="ECO:0000256" key="2">
    <source>
        <dbReference type="ARBA" id="ARBA00023125"/>
    </source>
</evidence>
<dbReference type="GO" id="GO:0000976">
    <property type="term" value="F:transcription cis-regulatory region binding"/>
    <property type="evidence" value="ECO:0007669"/>
    <property type="project" value="TreeGrafter"/>
</dbReference>
<dbReference type="Gene3D" id="3.40.50.2300">
    <property type="match status" value="2"/>
</dbReference>